<dbReference type="Pfam" id="PF00392">
    <property type="entry name" value="GntR"/>
    <property type="match status" value="1"/>
</dbReference>
<accession>A0A1T4ZYP4</accession>
<keyword evidence="6" id="KW-1185">Reference proteome</keyword>
<dbReference type="RefSeq" id="WP_079646329.1">
    <property type="nucleotide sequence ID" value="NZ_FUYM01000001.1"/>
</dbReference>
<dbReference type="GO" id="GO:0003677">
    <property type="term" value="F:DNA binding"/>
    <property type="evidence" value="ECO:0007669"/>
    <property type="project" value="UniProtKB-KW"/>
</dbReference>
<evidence type="ECO:0000313" key="6">
    <source>
        <dbReference type="Proteomes" id="UP000189818"/>
    </source>
</evidence>
<keyword evidence="2" id="KW-0238">DNA-binding</keyword>
<evidence type="ECO:0000259" key="4">
    <source>
        <dbReference type="PROSITE" id="PS50949"/>
    </source>
</evidence>
<dbReference type="CDD" id="cd07377">
    <property type="entry name" value="WHTH_GntR"/>
    <property type="match status" value="1"/>
</dbReference>
<dbReference type="PROSITE" id="PS50949">
    <property type="entry name" value="HTH_GNTR"/>
    <property type="match status" value="1"/>
</dbReference>
<dbReference type="InterPro" id="IPR000524">
    <property type="entry name" value="Tscrpt_reg_HTH_GntR"/>
</dbReference>
<dbReference type="AlphaFoldDB" id="A0A1T4ZYP4"/>
<evidence type="ECO:0000256" key="3">
    <source>
        <dbReference type="ARBA" id="ARBA00023163"/>
    </source>
</evidence>
<keyword evidence="1" id="KW-0805">Transcription regulation</keyword>
<dbReference type="STRING" id="439228.SAMN06295920_101377"/>
<proteinExistence type="predicted"/>
<dbReference type="InterPro" id="IPR036390">
    <property type="entry name" value="WH_DNA-bd_sf"/>
</dbReference>
<dbReference type="GO" id="GO:0003700">
    <property type="term" value="F:DNA-binding transcription factor activity"/>
    <property type="evidence" value="ECO:0007669"/>
    <property type="project" value="InterPro"/>
</dbReference>
<dbReference type="Gene3D" id="1.10.10.10">
    <property type="entry name" value="Winged helix-like DNA-binding domain superfamily/Winged helix DNA-binding domain"/>
    <property type="match status" value="1"/>
</dbReference>
<dbReference type="Proteomes" id="UP000189818">
    <property type="component" value="Unassembled WGS sequence"/>
</dbReference>
<reference evidence="6" key="1">
    <citation type="submission" date="2017-02" db="EMBL/GenBank/DDBJ databases">
        <authorList>
            <person name="Varghese N."/>
            <person name="Submissions S."/>
        </authorList>
    </citation>
    <scope>NUCLEOTIDE SEQUENCE [LARGE SCALE GENOMIC DNA]</scope>
    <source>
        <strain evidence="6">UM2</strain>
    </source>
</reference>
<feature type="domain" description="HTH gntR-type" evidence="4">
    <location>
        <begin position="6"/>
        <end position="74"/>
    </location>
</feature>
<dbReference type="SMART" id="SM00345">
    <property type="entry name" value="HTH_GNTR"/>
    <property type="match status" value="1"/>
</dbReference>
<dbReference type="SUPFAM" id="SSF46785">
    <property type="entry name" value="Winged helix' DNA-binding domain"/>
    <property type="match status" value="1"/>
</dbReference>
<dbReference type="Gene3D" id="6.10.250.1220">
    <property type="match status" value="1"/>
</dbReference>
<evidence type="ECO:0000256" key="1">
    <source>
        <dbReference type="ARBA" id="ARBA00023015"/>
    </source>
</evidence>
<dbReference type="OrthoDB" id="162505at2"/>
<evidence type="ECO:0000256" key="2">
    <source>
        <dbReference type="ARBA" id="ARBA00023125"/>
    </source>
</evidence>
<protein>
    <submittedName>
        <fullName evidence="5">Transcriptional regulator, GntR family</fullName>
    </submittedName>
</protein>
<dbReference type="PANTHER" id="PTHR38445:SF10">
    <property type="entry name" value="GNTR-FAMILY TRANSCRIPTIONAL REGULATOR"/>
    <property type="match status" value="1"/>
</dbReference>
<keyword evidence="3" id="KW-0804">Transcription</keyword>
<dbReference type="PANTHER" id="PTHR38445">
    <property type="entry name" value="HTH-TYPE TRANSCRIPTIONAL REPRESSOR YTRA"/>
    <property type="match status" value="1"/>
</dbReference>
<sequence length="115" mass="12871">MSSQDRPVYLRLRDIIAESILDGTYGDGDALPSVRAFAAQHGANPLTAAKAYQGFQDEGYVTVKRGVGMFVAEGATDRLRREARDTFLRDEWPRVVASMRRLRIEPSDLLERVEG</sequence>
<dbReference type="EMBL" id="FUYM01000001">
    <property type="protein sequence ID" value="SKB27715.1"/>
    <property type="molecule type" value="Genomic_DNA"/>
</dbReference>
<evidence type="ECO:0000313" key="5">
    <source>
        <dbReference type="EMBL" id="SKB27715.1"/>
    </source>
</evidence>
<organism evidence="5 6">
    <name type="scientific">Rhizorhabdus histidinilytica</name>
    <dbReference type="NCBI Taxonomy" id="439228"/>
    <lineage>
        <taxon>Bacteria</taxon>
        <taxon>Pseudomonadati</taxon>
        <taxon>Pseudomonadota</taxon>
        <taxon>Alphaproteobacteria</taxon>
        <taxon>Sphingomonadales</taxon>
        <taxon>Sphingomonadaceae</taxon>
        <taxon>Rhizorhabdus</taxon>
    </lineage>
</organism>
<dbReference type="InterPro" id="IPR036388">
    <property type="entry name" value="WH-like_DNA-bd_sf"/>
</dbReference>
<gene>
    <name evidence="5" type="ORF">SAMN06295920_101377</name>
</gene>
<name>A0A1T4ZYP4_9SPHN</name>